<dbReference type="OrthoDB" id="9815002at2"/>
<comment type="similarity">
    <text evidence="1">Belongs to the transglycosylase Slt family.</text>
</comment>
<dbReference type="GO" id="GO:0000270">
    <property type="term" value="P:peptidoglycan metabolic process"/>
    <property type="evidence" value="ECO:0007669"/>
    <property type="project" value="InterPro"/>
</dbReference>
<dbReference type="InterPro" id="IPR000189">
    <property type="entry name" value="Transglyc_AS"/>
</dbReference>
<organism evidence="4 5">
    <name type="scientific">Aquicella siphonis</name>
    <dbReference type="NCBI Taxonomy" id="254247"/>
    <lineage>
        <taxon>Bacteria</taxon>
        <taxon>Pseudomonadati</taxon>
        <taxon>Pseudomonadota</taxon>
        <taxon>Gammaproteobacteria</taxon>
        <taxon>Legionellales</taxon>
        <taxon>Coxiellaceae</taxon>
        <taxon>Aquicella</taxon>
    </lineage>
</organism>
<dbReference type="InterPro" id="IPR018392">
    <property type="entry name" value="LysM"/>
</dbReference>
<evidence type="ECO:0000256" key="1">
    <source>
        <dbReference type="ARBA" id="ARBA00007734"/>
    </source>
</evidence>
<keyword evidence="5" id="KW-1185">Reference proteome</keyword>
<dbReference type="CDD" id="cd00118">
    <property type="entry name" value="LysM"/>
    <property type="match status" value="3"/>
</dbReference>
<dbReference type="SUPFAM" id="SSF53955">
    <property type="entry name" value="Lysozyme-like"/>
    <property type="match status" value="1"/>
</dbReference>
<dbReference type="GO" id="GO:0008932">
    <property type="term" value="F:lytic endotransglycosylase activity"/>
    <property type="evidence" value="ECO:0007669"/>
    <property type="project" value="TreeGrafter"/>
</dbReference>
<dbReference type="InterPro" id="IPR023346">
    <property type="entry name" value="Lysozyme-like_dom_sf"/>
</dbReference>
<dbReference type="InterPro" id="IPR036779">
    <property type="entry name" value="LysM_dom_sf"/>
</dbReference>
<dbReference type="InterPro" id="IPR008258">
    <property type="entry name" value="Transglycosylase_SLT_dom_1"/>
</dbReference>
<dbReference type="PROSITE" id="PS00922">
    <property type="entry name" value="TRANSGLYCOSYLASE"/>
    <property type="match status" value="1"/>
</dbReference>
<dbReference type="Pfam" id="PF01464">
    <property type="entry name" value="SLT"/>
    <property type="match status" value="1"/>
</dbReference>
<evidence type="ECO:0000313" key="4">
    <source>
        <dbReference type="EMBL" id="VVC75875.1"/>
    </source>
</evidence>
<dbReference type="SUPFAM" id="SSF54106">
    <property type="entry name" value="LysM domain"/>
    <property type="match status" value="3"/>
</dbReference>
<dbReference type="Proteomes" id="UP000324194">
    <property type="component" value="Chromosome 1"/>
</dbReference>
<dbReference type="PROSITE" id="PS51782">
    <property type="entry name" value="LYSM"/>
    <property type="match status" value="3"/>
</dbReference>
<reference evidence="4 5" key="1">
    <citation type="submission" date="2019-08" db="EMBL/GenBank/DDBJ databases">
        <authorList>
            <person name="Guy L."/>
        </authorList>
    </citation>
    <scope>NUCLEOTIDE SEQUENCE [LARGE SCALE GENOMIC DNA]</scope>
    <source>
        <strain evidence="4 5">SGT-108</strain>
    </source>
</reference>
<dbReference type="AlphaFoldDB" id="A0A5E4PH10"/>
<dbReference type="CDD" id="cd16894">
    <property type="entry name" value="MltD-like"/>
    <property type="match status" value="1"/>
</dbReference>
<sequence length="594" mass="66818">MLKRFKALLAKIADKNGLRSRIYALIRQKMRLMRNAAIKCLLLSAGSILIGGISFALPNPEGIQVYQKYLPPEHKQKLADDITRYRNADNLWDVLRDEFSLAHYEESYAVQVKIEWYMNNQDYLLRSASRAAPYLYYISQQVKKRHLPAELVLLPIVESGYNPFSVSNMGASGIWQLMPDTASGLGVKRDWWYDGRRDVIASTRAALNYLAYLQSFFEGNWLLAIAAYNTGEGNVLAAIKRNIRDGRDTDFWSLPLAQETRDYVPSLLALAAIISRPDKYPVYLPPVRNAPYLAQVDIGTQINLKLAAALAGISHQKLMQLNPGFKSASTSTSGPYKLVLPIENIEQFTENLARSPLNRKVNWIHYKVKSGDTLMSISRKFKTTTSDIRKMNHLSKSTIRPGTNLLIPHSGADSDDDAEDDAYPVQELLAEKEDHRKPAIRKTTDDISSKIKKSQDIVPVIVSEKNGNSYKLQPGDTIYMVRSKDTLDKIAKRFHISSQSLRQANRLTSNQIKPGKQIIIPTHPVVTASKKSPVPSAKKIQPGDTIYMVRRGDTIEKIARKFRTTASAIRINNLVDNSSLSEGDRLVIPTHIRG</sequence>
<feature type="domain" description="LysM" evidence="3">
    <location>
        <begin position="545"/>
        <end position="588"/>
    </location>
</feature>
<dbReference type="RefSeq" id="WP_148339145.1">
    <property type="nucleotide sequence ID" value="NZ_LR699119.1"/>
</dbReference>
<dbReference type="SMART" id="SM00257">
    <property type="entry name" value="LysM"/>
    <property type="match status" value="3"/>
</dbReference>
<dbReference type="Pfam" id="PF01476">
    <property type="entry name" value="LysM"/>
    <property type="match status" value="3"/>
</dbReference>
<gene>
    <name evidence="4" type="primary">mltD_2</name>
    <name evidence="4" type="ORF">AQUSIP_11760</name>
</gene>
<evidence type="ECO:0000313" key="5">
    <source>
        <dbReference type="Proteomes" id="UP000324194"/>
    </source>
</evidence>
<dbReference type="PANTHER" id="PTHR33734">
    <property type="entry name" value="LYSM DOMAIN-CONTAINING GPI-ANCHORED PROTEIN 2"/>
    <property type="match status" value="1"/>
</dbReference>
<evidence type="ECO:0000256" key="2">
    <source>
        <dbReference type="SAM" id="MobiDB-lite"/>
    </source>
</evidence>
<dbReference type="KEGG" id="asip:AQUSIP_11760"/>
<dbReference type="GO" id="GO:0016020">
    <property type="term" value="C:membrane"/>
    <property type="evidence" value="ECO:0007669"/>
    <property type="project" value="InterPro"/>
</dbReference>
<feature type="region of interest" description="Disordered" evidence="2">
    <location>
        <begin position="399"/>
        <end position="419"/>
    </location>
</feature>
<protein>
    <submittedName>
        <fullName evidence="4">Membrane-bound lytic murein transglycosylase D</fullName>
    </submittedName>
</protein>
<proteinExistence type="inferred from homology"/>
<dbReference type="PANTHER" id="PTHR33734:SF22">
    <property type="entry name" value="MEMBRANE-BOUND LYTIC MUREIN TRANSGLYCOSYLASE D"/>
    <property type="match status" value="1"/>
</dbReference>
<accession>A0A5E4PH10</accession>
<dbReference type="EMBL" id="LR699119">
    <property type="protein sequence ID" value="VVC75875.1"/>
    <property type="molecule type" value="Genomic_DNA"/>
</dbReference>
<name>A0A5E4PH10_9COXI</name>
<evidence type="ECO:0000259" key="3">
    <source>
        <dbReference type="PROSITE" id="PS51782"/>
    </source>
</evidence>
<feature type="domain" description="LysM" evidence="3">
    <location>
        <begin position="477"/>
        <end position="520"/>
    </location>
</feature>
<dbReference type="Gene3D" id="3.10.350.10">
    <property type="entry name" value="LysM domain"/>
    <property type="match status" value="3"/>
</dbReference>
<feature type="domain" description="LysM" evidence="3">
    <location>
        <begin position="364"/>
        <end position="407"/>
    </location>
</feature>
<dbReference type="Gene3D" id="1.10.530.10">
    <property type="match status" value="1"/>
</dbReference>